<dbReference type="AlphaFoldDB" id="A0A563VJE7"/>
<evidence type="ECO:0000313" key="1">
    <source>
        <dbReference type="EMBL" id="VEP11437.1"/>
    </source>
</evidence>
<gene>
    <name evidence="1" type="ORF">H1P_1040011</name>
</gene>
<keyword evidence="2" id="KW-1185">Reference proteome</keyword>
<sequence length="48" mass="5831">MGRWGKSKRNLLTTNLPKINIKQEEINYAYLRNYRKAISSKKRQRNHL</sequence>
<accession>A0A563VJE7</accession>
<dbReference type="Proteomes" id="UP000320055">
    <property type="component" value="Unassembled WGS sequence"/>
</dbReference>
<dbReference type="EMBL" id="CAACVJ010000007">
    <property type="protein sequence ID" value="VEP11437.1"/>
    <property type="molecule type" value="Genomic_DNA"/>
</dbReference>
<reference evidence="1 2" key="1">
    <citation type="submission" date="2019-01" db="EMBL/GenBank/DDBJ databases">
        <authorList>
            <person name="Brito A."/>
        </authorList>
    </citation>
    <scope>NUCLEOTIDE SEQUENCE [LARGE SCALE GENOMIC DNA]</scope>
    <source>
        <strain evidence="1">1</strain>
    </source>
</reference>
<evidence type="ECO:0000313" key="2">
    <source>
        <dbReference type="Proteomes" id="UP000320055"/>
    </source>
</evidence>
<proteinExistence type="predicted"/>
<protein>
    <submittedName>
        <fullName evidence="1">Uncharacterized protein</fullName>
    </submittedName>
</protein>
<name>A0A563VJE7_9CYAN</name>
<organism evidence="1 2">
    <name type="scientific">Hyella patelloides LEGE 07179</name>
    <dbReference type="NCBI Taxonomy" id="945734"/>
    <lineage>
        <taxon>Bacteria</taxon>
        <taxon>Bacillati</taxon>
        <taxon>Cyanobacteriota</taxon>
        <taxon>Cyanophyceae</taxon>
        <taxon>Pleurocapsales</taxon>
        <taxon>Hyellaceae</taxon>
        <taxon>Hyella</taxon>
    </lineage>
</organism>